<dbReference type="SUPFAM" id="SSF55979">
    <property type="entry name" value="DNA clamp"/>
    <property type="match status" value="3"/>
</dbReference>
<dbReference type="InterPro" id="IPR001001">
    <property type="entry name" value="DNA_polIII_beta"/>
</dbReference>
<organism evidence="11 12">
    <name type="scientific">Phascolarctobacterium succinatutens</name>
    <dbReference type="NCBI Taxonomy" id="626940"/>
    <lineage>
        <taxon>Bacteria</taxon>
        <taxon>Bacillati</taxon>
        <taxon>Bacillota</taxon>
        <taxon>Negativicutes</taxon>
        <taxon>Acidaminococcales</taxon>
        <taxon>Acidaminococcaceae</taxon>
        <taxon>Phascolarctobacterium</taxon>
    </lineage>
</organism>
<keyword evidence="7 10" id="KW-0235">DNA replication</keyword>
<sequence>MIISCNTNSLNKAIQTVQRAIISKPSTPIFSGIHVIAADNKLEIQAMDLNMAISCTIDAEISEPGEIVVSAKHFADLIRKLPAESLTISKNEEKHSIKVSSGKSEYQLFLMNEDDYPKFPTFDADRTIALDDSMIKELIKKTIFSCSTDEARPLFTGILVEAKDGKITFVGTNTHRLAIKSLPYEGNEELSMIIPSKVLGEISRNLTGEVPQQVLISLLNNQIMVVIDNIVIVSRLIEGQFPDYRRVIPPKFALTSKVNIKELAGAVERVALFSTDGDYSIIKMSVAADEITITSSSPDVGTGLEVVSCQTVGDPLNVAFNAKYILDILKNLEAEEAVLSMNTSLSPVCVTCADEPDYTYIVTPVRVVF</sequence>
<dbReference type="Gene3D" id="3.70.10.10">
    <property type="match status" value="1"/>
</dbReference>
<evidence type="ECO:0000313" key="11">
    <source>
        <dbReference type="EMBL" id="OLA36777.1"/>
    </source>
</evidence>
<protein>
    <recommendedName>
        <fullName evidence="3 10">Beta sliding clamp</fullName>
    </recommendedName>
</protein>
<name>A0A1Q6R359_9FIRM</name>
<dbReference type="InterPro" id="IPR022637">
    <property type="entry name" value="DNA_polIII_beta_cen"/>
</dbReference>
<evidence type="ECO:0000256" key="8">
    <source>
        <dbReference type="ARBA" id="ARBA00022932"/>
    </source>
</evidence>
<dbReference type="RefSeq" id="WP_210685256.1">
    <property type="nucleotide sequence ID" value="NZ_DBEYSM010000064.1"/>
</dbReference>
<dbReference type="PANTHER" id="PTHR30478">
    <property type="entry name" value="DNA POLYMERASE III SUBUNIT BETA"/>
    <property type="match status" value="1"/>
</dbReference>
<comment type="caution">
    <text evidence="11">The sequence shown here is derived from an EMBL/GenBank/DDBJ whole genome shotgun (WGS) entry which is preliminary data.</text>
</comment>
<dbReference type="GO" id="GO:0006271">
    <property type="term" value="P:DNA strand elongation involved in DNA replication"/>
    <property type="evidence" value="ECO:0007669"/>
    <property type="project" value="TreeGrafter"/>
</dbReference>
<dbReference type="PIRSF" id="PIRSF000804">
    <property type="entry name" value="DNA_pol_III_b"/>
    <property type="match status" value="1"/>
</dbReference>
<evidence type="ECO:0000256" key="9">
    <source>
        <dbReference type="ARBA" id="ARBA00023125"/>
    </source>
</evidence>
<evidence type="ECO:0000256" key="5">
    <source>
        <dbReference type="ARBA" id="ARBA00022679"/>
    </source>
</evidence>
<evidence type="ECO:0000256" key="6">
    <source>
        <dbReference type="ARBA" id="ARBA00022695"/>
    </source>
</evidence>
<dbReference type="Gene3D" id="3.10.150.10">
    <property type="entry name" value="DNA Polymerase III, subunit A, domain 2"/>
    <property type="match status" value="1"/>
</dbReference>
<dbReference type="NCBIfam" id="TIGR00663">
    <property type="entry name" value="dnan"/>
    <property type="match status" value="1"/>
</dbReference>
<dbReference type="GO" id="GO:0003887">
    <property type="term" value="F:DNA-directed DNA polymerase activity"/>
    <property type="evidence" value="ECO:0007669"/>
    <property type="project" value="UniProtKB-UniRule"/>
</dbReference>
<dbReference type="Pfam" id="PF00712">
    <property type="entry name" value="DNA_pol3_beta"/>
    <property type="match status" value="1"/>
</dbReference>
<dbReference type="EMBL" id="MNTG01000040">
    <property type="protein sequence ID" value="OLA36777.1"/>
    <property type="molecule type" value="Genomic_DNA"/>
</dbReference>
<comment type="similarity">
    <text evidence="2 10">Belongs to the beta sliding clamp family.</text>
</comment>
<comment type="function">
    <text evidence="10">Confers DNA tethering and processivity to DNA polymerases and other proteins. Acts as a clamp, forming a ring around DNA (a reaction catalyzed by the clamp-loading complex) which diffuses in an ATP-independent manner freely and bidirectionally along dsDNA. Initially characterized for its ability to contact the catalytic subunit of DNA polymerase III (Pol III), a complex, multichain enzyme responsible for most of the replicative synthesis in bacteria; Pol III exhibits 3'-5' exonuclease proofreading activity. The beta chain is required for initiation of replication as well as for processivity of DNA replication.</text>
</comment>
<dbReference type="STRING" id="626940.BHW43_08690"/>
<dbReference type="InterPro" id="IPR022634">
    <property type="entry name" value="DNA_polIII_beta_N"/>
</dbReference>
<evidence type="ECO:0000256" key="1">
    <source>
        <dbReference type="ARBA" id="ARBA00004496"/>
    </source>
</evidence>
<evidence type="ECO:0000256" key="2">
    <source>
        <dbReference type="ARBA" id="ARBA00010752"/>
    </source>
</evidence>
<comment type="subcellular location">
    <subcellularLocation>
        <location evidence="1 10">Cytoplasm</location>
    </subcellularLocation>
</comment>
<dbReference type="Proteomes" id="UP000186777">
    <property type="component" value="Unassembled WGS sequence"/>
</dbReference>
<evidence type="ECO:0000313" key="12">
    <source>
        <dbReference type="Proteomes" id="UP000186777"/>
    </source>
</evidence>
<dbReference type="InterPro" id="IPR046938">
    <property type="entry name" value="DNA_clamp_sf"/>
</dbReference>
<keyword evidence="4 10" id="KW-0963">Cytoplasm</keyword>
<dbReference type="Pfam" id="PF02768">
    <property type="entry name" value="DNA_pol3_beta_3"/>
    <property type="match status" value="1"/>
</dbReference>
<dbReference type="GO" id="GO:0005737">
    <property type="term" value="C:cytoplasm"/>
    <property type="evidence" value="ECO:0007669"/>
    <property type="project" value="UniProtKB-SubCell"/>
</dbReference>
<keyword evidence="8 10" id="KW-0239">DNA-directed DNA polymerase</keyword>
<keyword evidence="9" id="KW-0238">DNA-binding</keyword>
<keyword evidence="6 10" id="KW-0548">Nucleotidyltransferase</keyword>
<dbReference type="GO" id="GO:0008408">
    <property type="term" value="F:3'-5' exonuclease activity"/>
    <property type="evidence" value="ECO:0007669"/>
    <property type="project" value="InterPro"/>
</dbReference>
<evidence type="ECO:0000256" key="3">
    <source>
        <dbReference type="ARBA" id="ARBA00021035"/>
    </source>
</evidence>
<dbReference type="SMART" id="SM00480">
    <property type="entry name" value="POL3Bc"/>
    <property type="match status" value="1"/>
</dbReference>
<reference evidence="11 12" key="1">
    <citation type="journal article" date="2016" name="Nat. Biotechnol.">
        <title>Measurement of bacterial replication rates in microbial communities.</title>
        <authorList>
            <person name="Brown C.T."/>
            <person name="Olm M.R."/>
            <person name="Thomas B.C."/>
            <person name="Banfield J.F."/>
        </authorList>
    </citation>
    <scope>NUCLEOTIDE SEQUENCE [LARGE SCALE GENOMIC DNA]</scope>
    <source>
        <strain evidence="11">46_33</strain>
    </source>
</reference>
<accession>A0A1Q6R359</accession>
<dbReference type="Pfam" id="PF02767">
    <property type="entry name" value="DNA_pol3_beta_2"/>
    <property type="match status" value="1"/>
</dbReference>
<dbReference type="PANTHER" id="PTHR30478:SF0">
    <property type="entry name" value="BETA SLIDING CLAMP"/>
    <property type="match status" value="1"/>
</dbReference>
<dbReference type="GO" id="GO:0009360">
    <property type="term" value="C:DNA polymerase III complex"/>
    <property type="evidence" value="ECO:0007669"/>
    <property type="project" value="InterPro"/>
</dbReference>
<dbReference type="GO" id="GO:0003677">
    <property type="term" value="F:DNA binding"/>
    <property type="evidence" value="ECO:0007669"/>
    <property type="project" value="UniProtKB-UniRule"/>
</dbReference>
<proteinExistence type="inferred from homology"/>
<evidence type="ECO:0000256" key="7">
    <source>
        <dbReference type="ARBA" id="ARBA00022705"/>
    </source>
</evidence>
<dbReference type="InterPro" id="IPR022635">
    <property type="entry name" value="DNA_polIII_beta_C"/>
</dbReference>
<dbReference type="CDD" id="cd00140">
    <property type="entry name" value="beta_clamp"/>
    <property type="match status" value="1"/>
</dbReference>
<dbReference type="AlphaFoldDB" id="A0A1Q6R359"/>
<comment type="subunit">
    <text evidence="10">Forms a ring-shaped head-to-tail homodimer around DNA.</text>
</comment>
<gene>
    <name evidence="11" type="ORF">BHW43_08690</name>
</gene>
<evidence type="ECO:0000256" key="10">
    <source>
        <dbReference type="PIRNR" id="PIRNR000804"/>
    </source>
</evidence>
<keyword evidence="5 10" id="KW-0808">Transferase</keyword>
<evidence type="ECO:0000256" key="4">
    <source>
        <dbReference type="ARBA" id="ARBA00022490"/>
    </source>
</evidence>